<protein>
    <submittedName>
        <fullName evidence="1">DUF4738 domain-containing protein</fullName>
    </submittedName>
</protein>
<sequence>MKNSIIAILSVIMLAACEGKKQVYTEPEEDKEAKSDLQGIWVDADESSVVFRISGDTIYYPDSASVPVKFIICRDTMVLQGANVYKYIITRRDHDSFDFKNYNGDIVKLVRSTNSYDSLQFVRRAEVSLNQRKVIKRDTVVARGDVKYHCYVQVNPTTYKVFKTSYNDEGLAVENIYYDNTIHISIFKSGVKIYSRDFAKKDFADKVPPEFLSQSILSDMNLKNVGDEGFCYTAELAVPDSYISFIVEVTVTDKGKVSMQVRN</sequence>
<dbReference type="Pfam" id="PF15889">
    <property type="entry name" value="DUF4738"/>
    <property type="match status" value="1"/>
</dbReference>
<dbReference type="Gene3D" id="2.40.128.510">
    <property type="entry name" value="Protein of unknown function DUF4738"/>
    <property type="match status" value="1"/>
</dbReference>
<organism evidence="1 2">
    <name type="scientific">Xylanibacter caecicola</name>
    <dbReference type="NCBI Taxonomy" id="2736294"/>
    <lineage>
        <taxon>Bacteria</taxon>
        <taxon>Pseudomonadati</taxon>
        <taxon>Bacteroidota</taxon>
        <taxon>Bacteroidia</taxon>
        <taxon>Bacteroidales</taxon>
        <taxon>Prevotellaceae</taxon>
        <taxon>Xylanibacter</taxon>
    </lineage>
</organism>
<comment type="caution">
    <text evidence="1">The sequence shown here is derived from an EMBL/GenBank/DDBJ whole genome shotgun (WGS) entry which is preliminary data.</text>
</comment>
<gene>
    <name evidence="1" type="ORF">HPS54_10870</name>
</gene>
<proteinExistence type="predicted"/>
<dbReference type="Proteomes" id="UP000820977">
    <property type="component" value="Unassembled WGS sequence"/>
</dbReference>
<dbReference type="EMBL" id="JABKKJ010000024">
    <property type="protein sequence ID" value="NPE26003.1"/>
    <property type="molecule type" value="Genomic_DNA"/>
</dbReference>
<reference evidence="1 2" key="1">
    <citation type="submission" date="2020-05" db="EMBL/GenBank/DDBJ databases">
        <title>Distinct polysaccharide utilization as determinants for interspecies competition between intestinal Prevotella spp.</title>
        <authorList>
            <person name="Galvez E.J.C."/>
            <person name="Iljazovic A."/>
            <person name="Strowig T."/>
        </authorList>
    </citation>
    <scope>NUCLEOTIDE SEQUENCE [LARGE SCALE GENOMIC DNA]</scope>
    <source>
        <strain evidence="1 2">PCHR</strain>
    </source>
</reference>
<keyword evidence="2" id="KW-1185">Reference proteome</keyword>
<dbReference type="RefSeq" id="WP_172345469.1">
    <property type="nucleotide sequence ID" value="NZ_CATJFF010000056.1"/>
</dbReference>
<evidence type="ECO:0000313" key="2">
    <source>
        <dbReference type="Proteomes" id="UP000820977"/>
    </source>
</evidence>
<dbReference type="PROSITE" id="PS51257">
    <property type="entry name" value="PROKAR_LIPOPROTEIN"/>
    <property type="match status" value="1"/>
</dbReference>
<accession>A0ABX2B5E9</accession>
<name>A0ABX2B5E9_9BACT</name>
<evidence type="ECO:0000313" key="1">
    <source>
        <dbReference type="EMBL" id="NPE26003.1"/>
    </source>
</evidence>
<dbReference type="InterPro" id="IPR031762">
    <property type="entry name" value="DUF4738"/>
</dbReference>